<dbReference type="InterPro" id="IPR015943">
    <property type="entry name" value="WD40/YVTN_repeat-like_dom_sf"/>
</dbReference>
<feature type="repeat" description="WD" evidence="3">
    <location>
        <begin position="369"/>
        <end position="410"/>
    </location>
</feature>
<dbReference type="InterPro" id="IPR019775">
    <property type="entry name" value="WD40_repeat_CS"/>
</dbReference>
<feature type="region of interest" description="Disordered" evidence="4">
    <location>
        <begin position="1009"/>
        <end position="1028"/>
    </location>
</feature>
<dbReference type="PANTHER" id="PTHR44324:SF4">
    <property type="entry name" value="WD40 REPEAT DOMAIN 95"/>
    <property type="match status" value="1"/>
</dbReference>
<gene>
    <name evidence="6" type="primary">Wdr64</name>
    <name evidence="6" type="ORF">SPIL2461_LOCUS7262</name>
</gene>
<dbReference type="PROSITE" id="PS50294">
    <property type="entry name" value="WD_REPEATS_REGION"/>
    <property type="match status" value="1"/>
</dbReference>
<dbReference type="PROSITE" id="PS00018">
    <property type="entry name" value="EF_HAND_1"/>
    <property type="match status" value="1"/>
</dbReference>
<evidence type="ECO:0000313" key="7">
    <source>
        <dbReference type="Proteomes" id="UP000649617"/>
    </source>
</evidence>
<dbReference type="Proteomes" id="UP000649617">
    <property type="component" value="Unassembled WGS sequence"/>
</dbReference>
<dbReference type="InterPro" id="IPR051242">
    <property type="entry name" value="WD-EF-hand_domain"/>
</dbReference>
<feature type="repeat" description="WD" evidence="3">
    <location>
        <begin position="791"/>
        <end position="825"/>
    </location>
</feature>
<evidence type="ECO:0000256" key="1">
    <source>
        <dbReference type="ARBA" id="ARBA00022574"/>
    </source>
</evidence>
<accession>A0A812NNF9</accession>
<feature type="region of interest" description="Disordered" evidence="4">
    <location>
        <begin position="646"/>
        <end position="712"/>
    </location>
</feature>
<keyword evidence="1 3" id="KW-0853">WD repeat</keyword>
<dbReference type="SMART" id="SM00320">
    <property type="entry name" value="WD40"/>
    <property type="match status" value="10"/>
</dbReference>
<dbReference type="AlphaFoldDB" id="A0A812NNF9"/>
<dbReference type="PROSITE" id="PS50222">
    <property type="entry name" value="EF_HAND_2"/>
    <property type="match status" value="1"/>
</dbReference>
<dbReference type="InterPro" id="IPR036322">
    <property type="entry name" value="WD40_repeat_dom_sf"/>
</dbReference>
<feature type="repeat" description="WD" evidence="3">
    <location>
        <begin position="498"/>
        <end position="539"/>
    </location>
</feature>
<sequence>MGLPLKELRRLKDQFQDEEGQPVKLDEEQFVDALLSRLTGSISTSHAERKRWDVELRTLFKKIDASCSQSVTWEEFTNYMLFHAPGFNSSDGACELSHNAAAAEALAGAWQCGHADMINNIAVVYDFANKQDNGNAASSAPAGHARRYITAGRDGFVKVWHPNLTLYKEVDVGQTSSWLSACCWMQKSRKIAVASSSFRIFFYDSALSPITHIDHREGTPLCLGYTDSHENKSSEKEILMVGDDRGYVSVYPLDANDWLEHEPKSDGKPDSDGLKQLSRSRTKYHKDWVTKVGFVSQLQAMVTCSLDGEINICDVHTNQRKEGRDAVRLHKKGVHSWCWCANYKFFASGGSDRQIIIWNPYTQKAMNYLQGHSAPVFDVLVNEKQHQLISMSVDKVVKVWDILNYQCIQTFTDKTEYKPEDRLTCMAFDEEGPALVLCSSLINVLPVSVKVQTSRTHLAPIVGALHNDVFHQIISGDNTGTVSVWDIKTGKLEFEFRRAHQDHKMTCMAFDEPKRCLYTGGEDGCVKLWNFSSGQQLRSFTMRRPAEIRSLLWAQEGPNTFVVGLAWDRRIYIWPDSHKQQVEPQYVLEDFTGQGHTDDVACLSRLSSVTGLLATGGDDGYVCFWKIQETAAGGGASSRRYRLFDGAHAPKKHVPTEGTSDRRKNKKGGTQGGDSVPATKRVSHAAPPQGYPDSPTSSLAAAEEGAEEPWPEEYEKRCRIAMHLMEDLTGSDKDTGFASCGVEHTIFLEHKECLLTIHADQLARLWSTKQAEFLGKLVFMEDAPEEASGVTLVQQASITAVYASADNTLLFTGDANGWVRIWDLSKIRVDSCPSYLLRVKEMQLHKMAIVSLQHFTMDGLVVIVTASADWTVALHTMDGMRIGNFSHRSQEWRISDTSTWCDQPPSAKEGIRGPEEDDDRWSSMSPRRAGMAGAAGGRREGGAATSGSVPGIGIGVGMRTPRGSKVRTRPVIAPPVHSGQGDFGKLSVVERFKPDLTLAEQERQRLLKFHVSDHQSQPRLGGKLWARK</sequence>
<dbReference type="InterPro" id="IPR001680">
    <property type="entry name" value="WD40_rpt"/>
</dbReference>
<feature type="repeat" description="WD" evidence="3">
    <location>
        <begin position="593"/>
        <end position="628"/>
    </location>
</feature>
<evidence type="ECO:0000256" key="3">
    <source>
        <dbReference type="PROSITE-ProRule" id="PRU00221"/>
    </source>
</evidence>
<dbReference type="InterPro" id="IPR018247">
    <property type="entry name" value="EF_Hand_1_Ca_BS"/>
</dbReference>
<dbReference type="Gene3D" id="2.130.10.10">
    <property type="entry name" value="YVTN repeat-like/Quinoprotein amine dehydrogenase"/>
    <property type="match status" value="4"/>
</dbReference>
<evidence type="ECO:0000256" key="4">
    <source>
        <dbReference type="SAM" id="MobiDB-lite"/>
    </source>
</evidence>
<evidence type="ECO:0000313" key="6">
    <source>
        <dbReference type="EMBL" id="CAE7316148.1"/>
    </source>
</evidence>
<feature type="domain" description="EF-hand" evidence="5">
    <location>
        <begin position="51"/>
        <end position="86"/>
    </location>
</feature>
<dbReference type="EMBL" id="CAJNIZ010011170">
    <property type="protein sequence ID" value="CAE7316148.1"/>
    <property type="molecule type" value="Genomic_DNA"/>
</dbReference>
<comment type="caution">
    <text evidence="6">The sequence shown here is derived from an EMBL/GenBank/DDBJ whole genome shotgun (WGS) entry which is preliminary data.</text>
</comment>
<dbReference type="InterPro" id="IPR002048">
    <property type="entry name" value="EF_hand_dom"/>
</dbReference>
<feature type="repeat" description="WD" evidence="3">
    <location>
        <begin position="327"/>
        <end position="368"/>
    </location>
</feature>
<evidence type="ECO:0000259" key="5">
    <source>
        <dbReference type="PROSITE" id="PS50222"/>
    </source>
</evidence>
<keyword evidence="2" id="KW-0677">Repeat</keyword>
<dbReference type="PANTHER" id="PTHR44324">
    <property type="entry name" value="WD40 REPEAT DOMAIN 95"/>
    <property type="match status" value="1"/>
</dbReference>
<dbReference type="Pfam" id="PF00400">
    <property type="entry name" value="WD40"/>
    <property type="match status" value="5"/>
</dbReference>
<protein>
    <submittedName>
        <fullName evidence="6">Wdr64 protein</fullName>
    </submittedName>
</protein>
<dbReference type="OrthoDB" id="10251381at2759"/>
<dbReference type="CDD" id="cd00200">
    <property type="entry name" value="WD40"/>
    <property type="match status" value="1"/>
</dbReference>
<dbReference type="SUPFAM" id="SSF50978">
    <property type="entry name" value="WD40 repeat-like"/>
    <property type="match status" value="3"/>
</dbReference>
<dbReference type="PROSITE" id="PS50082">
    <property type="entry name" value="WD_REPEATS_2"/>
    <property type="match status" value="5"/>
</dbReference>
<feature type="region of interest" description="Disordered" evidence="4">
    <location>
        <begin position="896"/>
        <end position="963"/>
    </location>
</feature>
<proteinExistence type="predicted"/>
<name>A0A812NNF9_SYMPI</name>
<dbReference type="GO" id="GO:0005509">
    <property type="term" value="F:calcium ion binding"/>
    <property type="evidence" value="ECO:0007669"/>
    <property type="project" value="InterPro"/>
</dbReference>
<organism evidence="6 7">
    <name type="scientific">Symbiodinium pilosum</name>
    <name type="common">Dinoflagellate</name>
    <dbReference type="NCBI Taxonomy" id="2952"/>
    <lineage>
        <taxon>Eukaryota</taxon>
        <taxon>Sar</taxon>
        <taxon>Alveolata</taxon>
        <taxon>Dinophyceae</taxon>
        <taxon>Suessiales</taxon>
        <taxon>Symbiodiniaceae</taxon>
        <taxon>Symbiodinium</taxon>
    </lineage>
</organism>
<evidence type="ECO:0000256" key="2">
    <source>
        <dbReference type="ARBA" id="ARBA00022737"/>
    </source>
</evidence>
<keyword evidence="7" id="KW-1185">Reference proteome</keyword>
<reference evidence="6" key="1">
    <citation type="submission" date="2021-02" db="EMBL/GenBank/DDBJ databases">
        <authorList>
            <person name="Dougan E. K."/>
            <person name="Rhodes N."/>
            <person name="Thang M."/>
            <person name="Chan C."/>
        </authorList>
    </citation>
    <scope>NUCLEOTIDE SEQUENCE</scope>
</reference>
<dbReference type="PROSITE" id="PS00678">
    <property type="entry name" value="WD_REPEATS_1"/>
    <property type="match status" value="3"/>
</dbReference>